<proteinExistence type="predicted"/>
<feature type="transmembrane region" description="Helical" evidence="2">
    <location>
        <begin position="12"/>
        <end position="32"/>
    </location>
</feature>
<evidence type="ECO:0000256" key="1">
    <source>
        <dbReference type="SAM" id="MobiDB-lite"/>
    </source>
</evidence>
<evidence type="ECO:0000313" key="3">
    <source>
        <dbReference type="EMBL" id="TXK10277.1"/>
    </source>
</evidence>
<sequence length="61" mass="6634">MRVAHPARLGVTVSVFAAVIACAALVGVATLVRRFREDEAREREFDDWAADTSSRTGASDR</sequence>
<dbReference type="PROSITE" id="PS51257">
    <property type="entry name" value="PROKAR_LIPOPROTEIN"/>
    <property type="match status" value="1"/>
</dbReference>
<dbReference type="RefSeq" id="WP_147895452.1">
    <property type="nucleotide sequence ID" value="NZ_BAAANR010000001.1"/>
</dbReference>
<reference evidence="3 4" key="1">
    <citation type="submission" date="2019-08" db="EMBL/GenBank/DDBJ databases">
        <authorList>
            <person name="Dong K."/>
        </authorList>
    </citation>
    <scope>NUCLEOTIDE SEQUENCE [LARGE SCALE GENOMIC DNA]</scope>
    <source>
        <strain evidence="3 4">JCM14558</strain>
    </source>
</reference>
<dbReference type="AlphaFoldDB" id="A0A5C8HWC7"/>
<name>A0A5C8HWC7_9MICO</name>
<keyword evidence="2" id="KW-0812">Transmembrane</keyword>
<dbReference type="EMBL" id="VRSV01000002">
    <property type="protein sequence ID" value="TXK10277.1"/>
    <property type="molecule type" value="Genomic_DNA"/>
</dbReference>
<gene>
    <name evidence="3" type="ORF">FVP77_15645</name>
</gene>
<accession>A0A5C8HWC7</accession>
<evidence type="ECO:0000256" key="2">
    <source>
        <dbReference type="SAM" id="Phobius"/>
    </source>
</evidence>
<comment type="caution">
    <text evidence="3">The sequence shown here is derived from an EMBL/GenBank/DDBJ whole genome shotgun (WGS) entry which is preliminary data.</text>
</comment>
<dbReference type="Proteomes" id="UP000321034">
    <property type="component" value="Unassembled WGS sequence"/>
</dbReference>
<keyword evidence="2" id="KW-0472">Membrane</keyword>
<evidence type="ECO:0000313" key="4">
    <source>
        <dbReference type="Proteomes" id="UP000321034"/>
    </source>
</evidence>
<keyword evidence="4" id="KW-1185">Reference proteome</keyword>
<keyword evidence="2" id="KW-1133">Transmembrane helix</keyword>
<feature type="compositionally biased region" description="Polar residues" evidence="1">
    <location>
        <begin position="52"/>
        <end position="61"/>
    </location>
</feature>
<feature type="region of interest" description="Disordered" evidence="1">
    <location>
        <begin position="39"/>
        <end position="61"/>
    </location>
</feature>
<organism evidence="3 4">
    <name type="scientific">Microbacterium hatanonis</name>
    <dbReference type="NCBI Taxonomy" id="404366"/>
    <lineage>
        <taxon>Bacteria</taxon>
        <taxon>Bacillati</taxon>
        <taxon>Actinomycetota</taxon>
        <taxon>Actinomycetes</taxon>
        <taxon>Micrococcales</taxon>
        <taxon>Microbacteriaceae</taxon>
        <taxon>Microbacterium</taxon>
    </lineage>
</organism>
<protein>
    <submittedName>
        <fullName evidence="3">Uncharacterized protein</fullName>
    </submittedName>
</protein>